<evidence type="ECO:0000256" key="3">
    <source>
        <dbReference type="ARBA" id="ARBA00022490"/>
    </source>
</evidence>
<dbReference type="STRING" id="59895.A0A103N8X3"/>
<comment type="subcellular location">
    <subcellularLocation>
        <location evidence="1">Cytoplasm</location>
        <location evidence="1">Cytoskeleton</location>
    </subcellularLocation>
</comment>
<evidence type="ECO:0000256" key="2">
    <source>
        <dbReference type="ARBA" id="ARBA00008825"/>
    </source>
</evidence>
<dbReference type="GO" id="GO:0008017">
    <property type="term" value="F:microtubule binding"/>
    <property type="evidence" value="ECO:0007669"/>
    <property type="project" value="InterPro"/>
</dbReference>
<dbReference type="InterPro" id="IPR009768">
    <property type="entry name" value="MAP70"/>
</dbReference>
<name>A0A103N8X3_CYNCS</name>
<keyword evidence="4" id="KW-0493">Microtubule</keyword>
<dbReference type="Pfam" id="PF07058">
    <property type="entry name" value="MAP70"/>
    <property type="match status" value="1"/>
</dbReference>
<gene>
    <name evidence="7" type="ORF">Ccrd_026569</name>
</gene>
<protein>
    <submittedName>
        <fullName evidence="7">Myosin II heavy chain-like protein</fullName>
    </submittedName>
</protein>
<comment type="similarity">
    <text evidence="2">Belongs to the MAP70 family.</text>
</comment>
<keyword evidence="5" id="KW-0175">Coiled coil</keyword>
<dbReference type="PANTHER" id="PTHR31246">
    <property type="entry name" value="MICROTUBULE-ASSOCIATED PROTEIN 70-2"/>
    <property type="match status" value="1"/>
</dbReference>
<feature type="non-terminal residue" evidence="7">
    <location>
        <position position="73"/>
    </location>
</feature>
<dbReference type="Gramene" id="KVG08650">
    <property type="protein sequence ID" value="KVG08650"/>
    <property type="gene ID" value="Ccrd_026569"/>
</dbReference>
<proteinExistence type="inferred from homology"/>
<keyword evidence="8" id="KW-1185">Reference proteome</keyword>
<keyword evidence="6" id="KW-0206">Cytoskeleton</keyword>
<accession>A0A103N8X3</accession>
<dbReference type="GO" id="GO:0007010">
    <property type="term" value="P:cytoskeleton organization"/>
    <property type="evidence" value="ECO:0007669"/>
    <property type="project" value="InterPro"/>
</dbReference>
<dbReference type="PANTHER" id="PTHR31246:SF18">
    <property type="entry name" value="MICROTUBULE-ASSOCIATED PROTEIN 70-1-LIKE"/>
    <property type="match status" value="1"/>
</dbReference>
<reference evidence="7 8" key="1">
    <citation type="journal article" date="2016" name="Sci. Rep.">
        <title>The genome sequence of the outbreeding globe artichoke constructed de novo incorporating a phase-aware low-pass sequencing strategy of F1 progeny.</title>
        <authorList>
            <person name="Scaglione D."/>
            <person name="Reyes-Chin-Wo S."/>
            <person name="Acquadro A."/>
            <person name="Froenicke L."/>
            <person name="Portis E."/>
            <person name="Beitel C."/>
            <person name="Tirone M."/>
            <person name="Mauro R."/>
            <person name="Lo Monaco A."/>
            <person name="Mauromicale G."/>
            <person name="Faccioli P."/>
            <person name="Cattivelli L."/>
            <person name="Rieseberg L."/>
            <person name="Michelmore R."/>
            <person name="Lanteri S."/>
        </authorList>
    </citation>
    <scope>NUCLEOTIDE SEQUENCE [LARGE SCALE GENOMIC DNA]</scope>
    <source>
        <strain evidence="7">2C</strain>
    </source>
</reference>
<organism evidence="7 8">
    <name type="scientific">Cynara cardunculus var. scolymus</name>
    <name type="common">Globe artichoke</name>
    <name type="synonym">Cynara scolymus</name>
    <dbReference type="NCBI Taxonomy" id="59895"/>
    <lineage>
        <taxon>Eukaryota</taxon>
        <taxon>Viridiplantae</taxon>
        <taxon>Streptophyta</taxon>
        <taxon>Embryophyta</taxon>
        <taxon>Tracheophyta</taxon>
        <taxon>Spermatophyta</taxon>
        <taxon>Magnoliopsida</taxon>
        <taxon>eudicotyledons</taxon>
        <taxon>Gunneridae</taxon>
        <taxon>Pentapetalae</taxon>
        <taxon>asterids</taxon>
        <taxon>campanulids</taxon>
        <taxon>Asterales</taxon>
        <taxon>Asteraceae</taxon>
        <taxon>Carduoideae</taxon>
        <taxon>Cardueae</taxon>
        <taxon>Carduinae</taxon>
        <taxon>Cynara</taxon>
    </lineage>
</organism>
<evidence type="ECO:0000256" key="5">
    <source>
        <dbReference type="ARBA" id="ARBA00023054"/>
    </source>
</evidence>
<dbReference type="AlphaFoldDB" id="A0A103N8X3"/>
<dbReference type="Proteomes" id="UP000243975">
    <property type="component" value="Unassembled WGS sequence"/>
</dbReference>
<evidence type="ECO:0000256" key="6">
    <source>
        <dbReference type="ARBA" id="ARBA00023212"/>
    </source>
</evidence>
<evidence type="ECO:0000313" key="8">
    <source>
        <dbReference type="Proteomes" id="UP000243975"/>
    </source>
</evidence>
<evidence type="ECO:0000256" key="1">
    <source>
        <dbReference type="ARBA" id="ARBA00004245"/>
    </source>
</evidence>
<sequence>EQKKILDRELAHANISANRVAVVVANDWNDTNNKVMTGKIPTAKNNTNCISKFWRKDLIHLVTVFLALPQKEP</sequence>
<evidence type="ECO:0000256" key="4">
    <source>
        <dbReference type="ARBA" id="ARBA00022701"/>
    </source>
</evidence>
<evidence type="ECO:0000313" key="7">
    <source>
        <dbReference type="EMBL" id="KVG08650.1"/>
    </source>
</evidence>
<comment type="caution">
    <text evidence="7">The sequence shown here is derived from an EMBL/GenBank/DDBJ whole genome shotgun (WGS) entry which is preliminary data.</text>
</comment>
<keyword evidence="3" id="KW-0963">Cytoplasm</keyword>
<dbReference type="EMBL" id="LEKV01008658">
    <property type="protein sequence ID" value="KVG08650.1"/>
    <property type="molecule type" value="Genomic_DNA"/>
</dbReference>
<dbReference type="GO" id="GO:0005874">
    <property type="term" value="C:microtubule"/>
    <property type="evidence" value="ECO:0007669"/>
    <property type="project" value="UniProtKB-KW"/>
</dbReference>